<dbReference type="PANTHER" id="PTHR31286">
    <property type="entry name" value="GLYCINE-RICH CELL WALL STRUCTURAL PROTEIN 1.8-LIKE"/>
    <property type="match status" value="1"/>
</dbReference>
<dbReference type="Proteomes" id="UP000504610">
    <property type="component" value="Chromosome 8"/>
</dbReference>
<dbReference type="InterPro" id="IPR040256">
    <property type="entry name" value="At4g02000-like"/>
</dbReference>
<accession>A0A6J0KL77</accession>
<reference evidence="2" key="1">
    <citation type="journal article" date="2019" name="Database">
        <title>The radish genome database (RadishGD): an integrated information resource for radish genomics.</title>
        <authorList>
            <person name="Yu H.J."/>
            <person name="Baek S."/>
            <person name="Lee Y.J."/>
            <person name="Cho A."/>
            <person name="Mun J.H."/>
        </authorList>
    </citation>
    <scope>NUCLEOTIDE SEQUENCE [LARGE SCALE GENOMIC DNA]</scope>
    <source>
        <strain evidence="2">cv. WK10039</strain>
    </source>
</reference>
<dbReference type="Pfam" id="PF14392">
    <property type="entry name" value="zf-CCHC_4"/>
    <property type="match status" value="1"/>
</dbReference>
<feature type="domain" description="Zinc knuckle CX2CX4HX4C" evidence="1">
    <location>
        <begin position="87"/>
        <end position="119"/>
    </location>
</feature>
<reference evidence="3" key="2">
    <citation type="submission" date="2025-08" db="UniProtKB">
        <authorList>
            <consortium name="RefSeq"/>
        </authorList>
    </citation>
    <scope>IDENTIFICATION</scope>
    <source>
        <tissue evidence="3">Leaf</tissue>
    </source>
</reference>
<dbReference type="KEGG" id="rsz:108820140"/>
<dbReference type="AlphaFoldDB" id="A0A6J0KL77"/>
<evidence type="ECO:0000313" key="2">
    <source>
        <dbReference type="Proteomes" id="UP000504610"/>
    </source>
</evidence>
<evidence type="ECO:0000313" key="3">
    <source>
        <dbReference type="RefSeq" id="XP_018448618.1"/>
    </source>
</evidence>
<organism evidence="2 3">
    <name type="scientific">Raphanus sativus</name>
    <name type="common">Radish</name>
    <name type="synonym">Raphanus raphanistrum var. sativus</name>
    <dbReference type="NCBI Taxonomy" id="3726"/>
    <lineage>
        <taxon>Eukaryota</taxon>
        <taxon>Viridiplantae</taxon>
        <taxon>Streptophyta</taxon>
        <taxon>Embryophyta</taxon>
        <taxon>Tracheophyta</taxon>
        <taxon>Spermatophyta</taxon>
        <taxon>Magnoliopsida</taxon>
        <taxon>eudicotyledons</taxon>
        <taxon>Gunneridae</taxon>
        <taxon>Pentapetalae</taxon>
        <taxon>rosids</taxon>
        <taxon>malvids</taxon>
        <taxon>Brassicales</taxon>
        <taxon>Brassicaceae</taxon>
        <taxon>Brassiceae</taxon>
        <taxon>Raphanus</taxon>
    </lineage>
</organism>
<proteinExistence type="predicted"/>
<dbReference type="PANTHER" id="PTHR31286:SF178">
    <property type="entry name" value="DUF4283 DOMAIN-CONTAINING PROTEIN"/>
    <property type="match status" value="1"/>
</dbReference>
<evidence type="ECO:0000259" key="1">
    <source>
        <dbReference type="Pfam" id="PF14392"/>
    </source>
</evidence>
<name>A0A6J0KL77_RAPSA</name>
<dbReference type="OrthoDB" id="994204at2759"/>
<keyword evidence="2" id="KW-1185">Reference proteome</keyword>
<sequence length="124" mass="14304">MGQSFDRWVECPPSNFLQTAPVWLRISNIPVNYFTIKTIDAVAGAIGYWKEIEWDPEKPLLQNYVRVQVVLDLNLPVREKKSLTLPKGGGTAMIDVEYERIRKKCFYCFRLSHEKQACPVLKGT</sequence>
<dbReference type="InterPro" id="IPR025836">
    <property type="entry name" value="Zn_knuckle_CX2CX4HX4C"/>
</dbReference>
<protein>
    <submittedName>
        <fullName evidence="3">Uncharacterized protein At4g02000-like</fullName>
    </submittedName>
</protein>
<gene>
    <name evidence="3" type="primary">LOC108820140</name>
</gene>
<dbReference type="RefSeq" id="XP_018448618.1">
    <property type="nucleotide sequence ID" value="XM_018593116.1"/>
</dbReference>
<dbReference type="GeneID" id="108820140"/>